<reference evidence="1" key="1">
    <citation type="journal article" date="2017" name="Nature">
        <title>The sunflower genome provides insights into oil metabolism, flowering and Asterid evolution.</title>
        <authorList>
            <person name="Badouin H."/>
            <person name="Gouzy J."/>
            <person name="Grassa C.J."/>
            <person name="Murat F."/>
            <person name="Staton S.E."/>
            <person name="Cottret L."/>
            <person name="Lelandais-Briere C."/>
            <person name="Owens G.L."/>
            <person name="Carrere S."/>
            <person name="Mayjonade B."/>
            <person name="Legrand L."/>
            <person name="Gill N."/>
            <person name="Kane N.C."/>
            <person name="Bowers J.E."/>
            <person name="Hubner S."/>
            <person name="Bellec A."/>
            <person name="Berard A."/>
            <person name="Berges H."/>
            <person name="Blanchet N."/>
            <person name="Boniface M.C."/>
            <person name="Brunel D."/>
            <person name="Catrice O."/>
            <person name="Chaidir N."/>
            <person name="Claudel C."/>
            <person name="Donnadieu C."/>
            <person name="Faraut T."/>
            <person name="Fievet G."/>
            <person name="Helmstetter N."/>
            <person name="King M."/>
            <person name="Knapp S.J."/>
            <person name="Lai Z."/>
            <person name="Le Paslier M.C."/>
            <person name="Lippi Y."/>
            <person name="Lorenzon L."/>
            <person name="Mandel J.R."/>
            <person name="Marage G."/>
            <person name="Marchand G."/>
            <person name="Marquand E."/>
            <person name="Bret-Mestries E."/>
            <person name="Morien E."/>
            <person name="Nambeesan S."/>
            <person name="Nguyen T."/>
            <person name="Pegot-Espagnet P."/>
            <person name="Pouilly N."/>
            <person name="Raftis F."/>
            <person name="Sallet E."/>
            <person name="Schiex T."/>
            <person name="Thomas J."/>
            <person name="Vandecasteele C."/>
            <person name="Vares D."/>
            <person name="Vear F."/>
            <person name="Vautrin S."/>
            <person name="Crespi M."/>
            <person name="Mangin B."/>
            <person name="Burke J.M."/>
            <person name="Salse J."/>
            <person name="Munos S."/>
            <person name="Vincourt P."/>
            <person name="Rieseberg L.H."/>
            <person name="Langlade N.B."/>
        </authorList>
    </citation>
    <scope>NUCLEOTIDE SEQUENCE</scope>
    <source>
        <tissue evidence="1">Leaves</tissue>
    </source>
</reference>
<dbReference type="Proteomes" id="UP000215914">
    <property type="component" value="Unassembled WGS sequence"/>
</dbReference>
<keyword evidence="2" id="KW-1185">Reference proteome</keyword>
<evidence type="ECO:0000313" key="2">
    <source>
        <dbReference type="Proteomes" id="UP000215914"/>
    </source>
</evidence>
<name>A0A9K3MX25_HELAN</name>
<organism evidence="1 2">
    <name type="scientific">Helianthus annuus</name>
    <name type="common">Common sunflower</name>
    <dbReference type="NCBI Taxonomy" id="4232"/>
    <lineage>
        <taxon>Eukaryota</taxon>
        <taxon>Viridiplantae</taxon>
        <taxon>Streptophyta</taxon>
        <taxon>Embryophyta</taxon>
        <taxon>Tracheophyta</taxon>
        <taxon>Spermatophyta</taxon>
        <taxon>Magnoliopsida</taxon>
        <taxon>eudicotyledons</taxon>
        <taxon>Gunneridae</taxon>
        <taxon>Pentapetalae</taxon>
        <taxon>asterids</taxon>
        <taxon>campanulids</taxon>
        <taxon>Asterales</taxon>
        <taxon>Asteraceae</taxon>
        <taxon>Asteroideae</taxon>
        <taxon>Heliantheae alliance</taxon>
        <taxon>Heliantheae</taxon>
        <taxon>Helianthus</taxon>
    </lineage>
</organism>
<comment type="caution">
    <text evidence="1">The sequence shown here is derived from an EMBL/GenBank/DDBJ whole genome shotgun (WGS) entry which is preliminary data.</text>
</comment>
<dbReference type="Gramene" id="mRNA:HanXRQr2_Chr12g0553311">
    <property type="protein sequence ID" value="CDS:HanXRQr2_Chr12g0553311.1"/>
    <property type="gene ID" value="HanXRQr2_Chr12g0553311"/>
</dbReference>
<evidence type="ECO:0000313" key="1">
    <source>
        <dbReference type="EMBL" id="KAF5778925.1"/>
    </source>
</evidence>
<protein>
    <submittedName>
        <fullName evidence="1">Uncharacterized protein</fullName>
    </submittedName>
</protein>
<dbReference type="AlphaFoldDB" id="A0A9K3MX25"/>
<dbReference type="EMBL" id="MNCJ02000327">
    <property type="protein sequence ID" value="KAF5778925.1"/>
    <property type="molecule type" value="Genomic_DNA"/>
</dbReference>
<proteinExistence type="predicted"/>
<accession>A0A9K3MX25</accession>
<gene>
    <name evidence="1" type="ORF">HanXRQr2_Chr12g0553311</name>
</gene>
<reference evidence="1" key="2">
    <citation type="submission" date="2020-06" db="EMBL/GenBank/DDBJ databases">
        <title>Helianthus annuus Genome sequencing and assembly Release 2.</title>
        <authorList>
            <person name="Gouzy J."/>
            <person name="Langlade N."/>
            <person name="Munos S."/>
        </authorList>
    </citation>
    <scope>NUCLEOTIDE SEQUENCE</scope>
    <source>
        <tissue evidence="1">Leaves</tissue>
    </source>
</reference>
<sequence>MKEHQIVDQILPSLKDSYWKGHVGLGVRCAKGMKISPSSFNIEIVISQDSDLASSPSCLYFVSAVVLRSVLSPLNWLKVAGHGG</sequence>